<keyword evidence="8" id="KW-0472">Membrane</keyword>
<evidence type="ECO:0000256" key="9">
    <source>
        <dbReference type="SAM" id="MobiDB-lite"/>
    </source>
</evidence>
<evidence type="ECO:0000259" key="10">
    <source>
        <dbReference type="Pfam" id="PF04151"/>
    </source>
</evidence>
<dbReference type="Pfam" id="PF04151">
    <property type="entry name" value="PPC"/>
    <property type="match status" value="1"/>
</dbReference>
<dbReference type="GO" id="GO:0016020">
    <property type="term" value="C:membrane"/>
    <property type="evidence" value="ECO:0007669"/>
    <property type="project" value="UniProtKB-SubCell"/>
</dbReference>
<accession>W4HQ29</accession>
<reference evidence="12 13" key="1">
    <citation type="journal article" date="2014" name="Antonie Van Leeuwenhoek">
        <title>Roseivivax atlanticus sp. nov., isolated from surface seawater of the Atlantic Ocean.</title>
        <authorList>
            <person name="Li G."/>
            <person name="Lai Q."/>
            <person name="Liu X."/>
            <person name="Sun F."/>
            <person name="Shao Z."/>
        </authorList>
    </citation>
    <scope>NUCLEOTIDE SEQUENCE [LARGE SCALE GENOMIC DNA]</scope>
    <source>
        <strain evidence="12 13">22II-s10s</strain>
    </source>
</reference>
<dbReference type="AlphaFoldDB" id="W4HQ29"/>
<dbReference type="PANTHER" id="PTHR38340:SF1">
    <property type="entry name" value="S-LAYER PROTEIN"/>
    <property type="match status" value="1"/>
</dbReference>
<evidence type="ECO:0000256" key="4">
    <source>
        <dbReference type="ARBA" id="ARBA00022525"/>
    </source>
</evidence>
<dbReference type="InterPro" id="IPR018511">
    <property type="entry name" value="Hemolysin-typ_Ca-bd_CS"/>
</dbReference>
<dbReference type="PRINTS" id="PR00313">
    <property type="entry name" value="CABNDNGRPT"/>
</dbReference>
<dbReference type="InterPro" id="IPR003995">
    <property type="entry name" value="RTX_toxin_determinant-A"/>
</dbReference>
<dbReference type="RefSeq" id="WP_043841759.1">
    <property type="nucleotide sequence ID" value="NZ_AQQW01000001.1"/>
</dbReference>
<evidence type="ECO:0000256" key="8">
    <source>
        <dbReference type="ARBA" id="ARBA00023136"/>
    </source>
</evidence>
<dbReference type="InterPro" id="IPR013858">
    <property type="entry name" value="Peptidase_M10B_C"/>
</dbReference>
<dbReference type="GO" id="GO:0005615">
    <property type="term" value="C:extracellular space"/>
    <property type="evidence" value="ECO:0007669"/>
    <property type="project" value="InterPro"/>
</dbReference>
<evidence type="ECO:0000313" key="13">
    <source>
        <dbReference type="Proteomes" id="UP000019063"/>
    </source>
</evidence>
<evidence type="ECO:0000256" key="5">
    <source>
        <dbReference type="ARBA" id="ARBA00022656"/>
    </source>
</evidence>
<evidence type="ECO:0000313" key="12">
    <source>
        <dbReference type="EMBL" id="ETW14799.1"/>
    </source>
</evidence>
<dbReference type="STRING" id="1379903.ATO8_02790"/>
<dbReference type="Gene3D" id="3.40.390.10">
    <property type="entry name" value="Collagenase (Catalytic Domain)"/>
    <property type="match status" value="1"/>
</dbReference>
<dbReference type="GO" id="GO:0005509">
    <property type="term" value="F:calcium ion binding"/>
    <property type="evidence" value="ECO:0007669"/>
    <property type="project" value="InterPro"/>
</dbReference>
<dbReference type="PANTHER" id="PTHR38340">
    <property type="entry name" value="S-LAYER PROTEIN"/>
    <property type="match status" value="1"/>
</dbReference>
<dbReference type="GO" id="GO:0090729">
    <property type="term" value="F:toxin activity"/>
    <property type="evidence" value="ECO:0007669"/>
    <property type="project" value="UniProtKB-KW"/>
</dbReference>
<evidence type="ECO:0000259" key="11">
    <source>
        <dbReference type="Pfam" id="PF08548"/>
    </source>
</evidence>
<dbReference type="Gene3D" id="2.150.10.10">
    <property type="entry name" value="Serralysin-like metalloprotease, C-terminal"/>
    <property type="match status" value="5"/>
</dbReference>
<dbReference type="SUPFAM" id="SSF55486">
    <property type="entry name" value="Metalloproteases ('zincins'), catalytic domain"/>
    <property type="match status" value="1"/>
</dbReference>
<dbReference type="InterPro" id="IPR011049">
    <property type="entry name" value="Serralysin-like_metalloprot_C"/>
</dbReference>
<keyword evidence="13" id="KW-1185">Reference proteome</keyword>
<dbReference type="Pfam" id="PF00353">
    <property type="entry name" value="HemolysinCabind"/>
    <property type="match status" value="8"/>
</dbReference>
<keyword evidence="5" id="KW-0800">Toxin</keyword>
<feature type="domain" description="Peptidase C-terminal archaeal/bacterial" evidence="10">
    <location>
        <begin position="869"/>
        <end position="940"/>
    </location>
</feature>
<evidence type="ECO:0000256" key="3">
    <source>
        <dbReference type="ARBA" id="ARBA00004613"/>
    </source>
</evidence>
<dbReference type="InterPro" id="IPR007280">
    <property type="entry name" value="Peptidase_C_arc/bac"/>
</dbReference>
<protein>
    <submittedName>
        <fullName evidence="12">Hemolysin-type calcium-binding protein</fullName>
    </submittedName>
</protein>
<keyword evidence="6" id="KW-0677">Repeat</keyword>
<name>W4HQ29_9RHOB</name>
<dbReference type="InterPro" id="IPR024079">
    <property type="entry name" value="MetalloPept_cat_dom_sf"/>
</dbReference>
<dbReference type="InterPro" id="IPR050557">
    <property type="entry name" value="RTX_toxin/Mannuronan_C5-epim"/>
</dbReference>
<sequence>MPDTNRTGSEWWVNDQTPDNPYDKSEDYDAFLDYLGALPRSLTPERASEPLEINVSDLNDHPDYKDAAIGALEMWSSVTPLQFEIIDDQPFDRATQWMQVVSPELGEPSDGSAFSANRYVSIGQRFHDTEPNLTDIGGYVFDSFVHEFGHEFGLNHPGLYNYSGPGGVQINYLNNATWTYDRQQYSVMSYFDGIDVGEDSRWSAATPLMADIEAVIRRFFSTVDEETGERTYETIELMTGDNVYGFGSTEYGYELTSTGMQRDIGFVIHDTGGDDTIDFSGSTAGTILDLRAGQFSSVNGHSNNVSIFDGHNADETEYYIETGIGSDHDDVLIGNDGDNVLDGRGGADSMAGNGGDDTYFVDSADDVVREEADGGTDTVIVLNEDLDLGEIENVENIVYTGATAPEEDDGASPTEEDTGPAIAASEIVFGDETSETIDGGAGGQRIFGLGGDDYIIGGRDTFESRDINNTIAVEDLEDQTQTDDAADALYGGAGNDTIDGGAGDDLLDGGIGDDVLRGQDGEDTFYGGAGSDTVDYSQESPFQLLVNLETNTASGGTGSGDRFYSIENLIGSDDRIDRFIGTEADNHFIGRGGGDVFNGRDGDDTLDGGRDGDLLYGEGGDDYIIGGAGQDYINGGTGNDTIDYSGSDEGVTVDLAEGTARGGDADGPVQIVGRGTTIRHDIIENVENVDGSYYGDHLIGTDGENVLSGTQGDDTLTGGPGADTLDGGTGSDTADYSTSETGVNLNLQSGATEGDTYASIENLSGSGEDDRIRGDRGANVLTGQGGDDVLRGAAGDDTLLGDFPNQDAAIPRPGMGSGYATLGADADNNSLETAFDISDNFSLEEDPNIFDSTEVLHTTVESTGNGQGDYYRVDLAAGTVITLDIDGIADPNVHDSWIRLLDENGEIVAQNDDAGGDPGSATNRDSSLVYSVEESGTYYILEGQWSPATGDFEASVPEGSTYTLNVSVEFPPEPVEPGTAGNDRLAGGRGNDLLDGGLGNDILFGGQDADSFRFSTALGEDNVDRIRDFDSGEDLILLDSEIFAGLGAEGPLSFGVFHASATGLAQDADDRLIYDTASGDLSWDEDGSGDADAITFARLQSAPELTESDFIIV</sequence>
<gene>
    <name evidence="12" type="ORF">ATO8_02790</name>
</gene>
<dbReference type="InterPro" id="IPR001343">
    <property type="entry name" value="Hemolysn_Ca-bd"/>
</dbReference>
<feature type="region of interest" description="Disordered" evidence="9">
    <location>
        <begin position="705"/>
        <end position="740"/>
    </location>
</feature>
<organism evidence="12 13">
    <name type="scientific">Roseivivax marinus</name>
    <dbReference type="NCBI Taxonomy" id="1379903"/>
    <lineage>
        <taxon>Bacteria</taxon>
        <taxon>Pseudomonadati</taxon>
        <taxon>Pseudomonadota</taxon>
        <taxon>Alphaproteobacteria</taxon>
        <taxon>Rhodobacterales</taxon>
        <taxon>Roseobacteraceae</taxon>
        <taxon>Roseivivax</taxon>
    </lineage>
</organism>
<dbReference type="GO" id="GO:0008237">
    <property type="term" value="F:metallopeptidase activity"/>
    <property type="evidence" value="ECO:0007669"/>
    <property type="project" value="InterPro"/>
</dbReference>
<keyword evidence="7" id="KW-0843">Virulence</keyword>
<comment type="cofactor">
    <cofactor evidence="1">
        <name>Ca(2+)</name>
        <dbReference type="ChEBI" id="CHEBI:29108"/>
    </cofactor>
</comment>
<proteinExistence type="predicted"/>
<keyword evidence="4" id="KW-0964">Secreted</keyword>
<dbReference type="PRINTS" id="PR01488">
    <property type="entry name" value="RTXTOXINA"/>
</dbReference>
<feature type="compositionally biased region" description="Polar residues" evidence="9">
    <location>
        <begin position="1"/>
        <end position="19"/>
    </location>
</feature>
<comment type="subcellular location">
    <subcellularLocation>
        <location evidence="2">Membrane</location>
    </subcellularLocation>
    <subcellularLocation>
        <location evidence="3">Secreted</location>
    </subcellularLocation>
</comment>
<dbReference type="Proteomes" id="UP000019063">
    <property type="component" value="Unassembled WGS sequence"/>
</dbReference>
<feature type="region of interest" description="Disordered" evidence="9">
    <location>
        <begin position="511"/>
        <end position="532"/>
    </location>
</feature>
<evidence type="ECO:0000256" key="7">
    <source>
        <dbReference type="ARBA" id="ARBA00023026"/>
    </source>
</evidence>
<evidence type="ECO:0000256" key="1">
    <source>
        <dbReference type="ARBA" id="ARBA00001913"/>
    </source>
</evidence>
<feature type="compositionally biased region" description="Polar residues" evidence="9">
    <location>
        <begin position="731"/>
        <end position="740"/>
    </location>
</feature>
<feature type="region of interest" description="Disordered" evidence="9">
    <location>
        <begin position="1"/>
        <end position="23"/>
    </location>
</feature>
<dbReference type="SUPFAM" id="SSF51120">
    <property type="entry name" value="beta-Roll"/>
    <property type="match status" value="4"/>
</dbReference>
<evidence type="ECO:0000256" key="2">
    <source>
        <dbReference type="ARBA" id="ARBA00004370"/>
    </source>
</evidence>
<dbReference type="PATRIC" id="fig|1317118.6.peg.579"/>
<feature type="region of interest" description="Disordered" evidence="9">
    <location>
        <begin position="760"/>
        <end position="789"/>
    </location>
</feature>
<dbReference type="PROSITE" id="PS00330">
    <property type="entry name" value="HEMOLYSIN_CALCIUM"/>
    <property type="match status" value="6"/>
</dbReference>
<dbReference type="Pfam" id="PF08548">
    <property type="entry name" value="Peptidase_M10_C"/>
    <property type="match status" value="1"/>
</dbReference>
<comment type="caution">
    <text evidence="12">The sequence shown here is derived from an EMBL/GenBank/DDBJ whole genome shotgun (WGS) entry which is preliminary data.</text>
</comment>
<dbReference type="eggNOG" id="COG2931">
    <property type="taxonomic scope" value="Bacteria"/>
</dbReference>
<feature type="domain" description="Peptidase M10 serralysin C-terminal" evidence="11">
    <location>
        <begin position="236"/>
        <end position="399"/>
    </location>
</feature>
<evidence type="ECO:0000256" key="6">
    <source>
        <dbReference type="ARBA" id="ARBA00022737"/>
    </source>
</evidence>
<dbReference type="EMBL" id="AQQW01000001">
    <property type="protein sequence ID" value="ETW14799.1"/>
    <property type="molecule type" value="Genomic_DNA"/>
</dbReference>